<evidence type="ECO:0000313" key="2">
    <source>
        <dbReference type="Proteomes" id="UP000334380"/>
    </source>
</evidence>
<dbReference type="Pfam" id="PF13279">
    <property type="entry name" value="4HBT_2"/>
    <property type="match status" value="1"/>
</dbReference>
<dbReference type="InterPro" id="IPR029069">
    <property type="entry name" value="HotDog_dom_sf"/>
</dbReference>
<evidence type="ECO:0000313" key="1">
    <source>
        <dbReference type="EMBL" id="VVD76882.1"/>
    </source>
</evidence>
<dbReference type="CDD" id="cd00586">
    <property type="entry name" value="4HBT"/>
    <property type="match status" value="1"/>
</dbReference>
<gene>
    <name evidence="1" type="ORF">PTE31013_00894</name>
</gene>
<dbReference type="Proteomes" id="UP000334380">
    <property type="component" value="Unassembled WGS sequence"/>
</dbReference>
<protein>
    <submittedName>
        <fullName evidence="1">4-hydroxybenzoyl-CoA thioesterase</fullName>
        <ecNumber evidence="1">3.1.2.23</ecNumber>
    </submittedName>
</protein>
<dbReference type="GO" id="GO:0018739">
    <property type="term" value="F:4-hydroxybenzoyl-CoA thioesterase activity"/>
    <property type="evidence" value="ECO:0007669"/>
    <property type="project" value="UniProtKB-EC"/>
</dbReference>
<dbReference type="AlphaFoldDB" id="A0A5E4SPJ8"/>
<proteinExistence type="predicted"/>
<dbReference type="RefSeq" id="WP_150611648.1">
    <property type="nucleotide sequence ID" value="NZ_CABPRU010000002.1"/>
</dbReference>
<dbReference type="Gene3D" id="3.10.129.10">
    <property type="entry name" value="Hotdog Thioesterase"/>
    <property type="match status" value="1"/>
</dbReference>
<reference evidence="1 2" key="1">
    <citation type="submission" date="2019-08" db="EMBL/GenBank/DDBJ databases">
        <authorList>
            <person name="Peeters C."/>
        </authorList>
    </citation>
    <scope>NUCLEOTIDE SEQUENCE [LARGE SCALE GENOMIC DNA]</scope>
    <source>
        <strain evidence="1 2">LMG 31013</strain>
    </source>
</reference>
<sequence>MNQETVYRIDVQFGDCDPAGIVFFPNFSRWMDAASHDYFIQRGLPPWREMPMLPHCVGAPLLEIHTRFHTSATYGERLTAYTCIDEWKGKVFIQRHRIMRGDTLICEGRETRALCVKQSDGRLKAVVVPEFIRAACDGAASLAPSERSLS</sequence>
<dbReference type="SUPFAM" id="SSF54637">
    <property type="entry name" value="Thioesterase/thiol ester dehydrase-isomerase"/>
    <property type="match status" value="1"/>
</dbReference>
<dbReference type="EMBL" id="CABPRU010000002">
    <property type="protein sequence ID" value="VVD76882.1"/>
    <property type="molecule type" value="Genomic_DNA"/>
</dbReference>
<organism evidence="1 2">
    <name type="scientific">Pandoraea terrigena</name>
    <dbReference type="NCBI Taxonomy" id="2508292"/>
    <lineage>
        <taxon>Bacteria</taxon>
        <taxon>Pseudomonadati</taxon>
        <taxon>Pseudomonadota</taxon>
        <taxon>Betaproteobacteria</taxon>
        <taxon>Burkholderiales</taxon>
        <taxon>Burkholderiaceae</taxon>
        <taxon>Pandoraea</taxon>
    </lineage>
</organism>
<accession>A0A5E4SPJ8</accession>
<keyword evidence="1" id="KW-0378">Hydrolase</keyword>
<dbReference type="EC" id="3.1.2.23" evidence="1"/>
<dbReference type="OrthoDB" id="21822at2"/>
<keyword evidence="2" id="KW-1185">Reference proteome</keyword>
<name>A0A5E4SPJ8_9BURK</name>